<accession>A0A7W7LF36</accession>
<evidence type="ECO:0000313" key="3">
    <source>
        <dbReference type="Proteomes" id="UP000556436"/>
    </source>
</evidence>
<dbReference type="Proteomes" id="UP000556436">
    <property type="component" value="Unassembled WGS sequence"/>
</dbReference>
<feature type="region of interest" description="Disordered" evidence="1">
    <location>
        <begin position="1"/>
        <end position="22"/>
    </location>
</feature>
<feature type="region of interest" description="Disordered" evidence="1">
    <location>
        <begin position="70"/>
        <end position="90"/>
    </location>
</feature>
<keyword evidence="3" id="KW-1185">Reference proteome</keyword>
<name>A0A7W7LF36_STRNE</name>
<feature type="compositionally biased region" description="Pro residues" evidence="1">
    <location>
        <begin position="74"/>
        <end position="84"/>
    </location>
</feature>
<reference evidence="2 3" key="1">
    <citation type="submission" date="2020-08" db="EMBL/GenBank/DDBJ databases">
        <title>Genomic Encyclopedia of Type Strains, Phase III (KMG-III): the genomes of soil and plant-associated and newly described type strains.</title>
        <authorList>
            <person name="Whitman W."/>
        </authorList>
    </citation>
    <scope>NUCLEOTIDE SEQUENCE [LARGE SCALE GENOMIC DNA]</scope>
    <source>
        <strain evidence="2 3">CECT 3265</strain>
    </source>
</reference>
<evidence type="ECO:0000313" key="2">
    <source>
        <dbReference type="EMBL" id="MBB4889032.1"/>
    </source>
</evidence>
<organism evidence="2 3">
    <name type="scientific">Streptomyces netropsis</name>
    <name type="common">Streptoverticillium netropsis</name>
    <dbReference type="NCBI Taxonomy" id="55404"/>
    <lineage>
        <taxon>Bacteria</taxon>
        <taxon>Bacillati</taxon>
        <taxon>Actinomycetota</taxon>
        <taxon>Actinomycetes</taxon>
        <taxon>Kitasatosporales</taxon>
        <taxon>Streptomycetaceae</taxon>
        <taxon>Streptomyces</taxon>
    </lineage>
</organism>
<protein>
    <submittedName>
        <fullName evidence="2">Uncharacterized protein</fullName>
    </submittedName>
</protein>
<proteinExistence type="predicted"/>
<dbReference type="AlphaFoldDB" id="A0A7W7LF36"/>
<feature type="region of interest" description="Disordered" evidence="1">
    <location>
        <begin position="224"/>
        <end position="248"/>
    </location>
</feature>
<comment type="caution">
    <text evidence="2">The sequence shown here is derived from an EMBL/GenBank/DDBJ whole genome shotgun (WGS) entry which is preliminary data.</text>
</comment>
<sequence>MSGGRAASGYDRANANCPGKKAPAPHHVLLALDVPSRHRSGHNQGGIGASHIPYLVSLNRVSDVRQLISSDVDPQPPERPPAPRMAPATRVATVDAPSGDRLVSISARICGFVSMQGAGERDAQLLLVNGTEEIVLRFDDGLPPPEPSMLANAVRSPRTESWTGVTVKRGVPVDTLQMYMATVLPGFCTMAVDPDLDTGLVSPYNKRFSMASVDGPNFAYITPVSPPMRRPSNTESMPLARMAPPSPR</sequence>
<dbReference type="RefSeq" id="WP_229822036.1">
    <property type="nucleotide sequence ID" value="NZ_BMRW01000002.1"/>
</dbReference>
<dbReference type="EMBL" id="JACHJG010000011">
    <property type="protein sequence ID" value="MBB4889032.1"/>
    <property type="molecule type" value="Genomic_DNA"/>
</dbReference>
<gene>
    <name evidence="2" type="ORF">FHS38_005107</name>
</gene>
<evidence type="ECO:0000256" key="1">
    <source>
        <dbReference type="SAM" id="MobiDB-lite"/>
    </source>
</evidence>